<dbReference type="InterPro" id="IPR050739">
    <property type="entry name" value="MFP"/>
</dbReference>
<dbReference type="EMBL" id="JACIEU010000006">
    <property type="protein sequence ID" value="MBB4148085.1"/>
    <property type="molecule type" value="Genomic_DNA"/>
</dbReference>
<evidence type="ECO:0000256" key="2">
    <source>
        <dbReference type="SAM" id="Phobius"/>
    </source>
</evidence>
<name>A0A7W6LPE5_9SPHN</name>
<evidence type="ECO:0000313" key="4">
    <source>
        <dbReference type="EMBL" id="MBB4148085.1"/>
    </source>
</evidence>
<gene>
    <name evidence="4" type="ORF">GGQ90_001863</name>
</gene>
<dbReference type="Proteomes" id="UP000590524">
    <property type="component" value="Unassembled WGS sequence"/>
</dbReference>
<sequence length="400" mass="44101">MLFRKEVVQNRSADISGKPFLATPVSWQIFGFFLASLMLLAILALSIAFHVRSETATGKIVPAGGLISLRADAMGSVAKIFVKQGQTVNSGDIIAEVRVERSISQYDTSETLVLKSLSDQDSDLDSQVEESRKAEKAQINRAKARMEALAREITSLDRRASLYTDLVKRSEDDLQRIADVVDRGFISVRDVNDRRDTLATKQIALDEIIDQRDQKRSELFQEKQELDLLLATSKSNQAAISLRRNQISEAISQTMGLRSYLVRAPASGTIAALDLGLGSSIVAGQEIASLYPRNSALEAELNVSPSAIGSIRVGMPVELAIDAFPKSQYGMLVGVISEVAGAPVKASPSDQMSAYKVRVRFYRKKGNEALRLIPGMTLKASIEVERRRMIRWMFSGYERL</sequence>
<feature type="domain" description="AprE-like beta-barrel" evidence="3">
    <location>
        <begin position="298"/>
        <end position="384"/>
    </location>
</feature>
<dbReference type="Pfam" id="PF26002">
    <property type="entry name" value="Beta-barrel_AprE"/>
    <property type="match status" value="1"/>
</dbReference>
<keyword evidence="5" id="KW-1185">Reference proteome</keyword>
<keyword evidence="2" id="KW-0812">Transmembrane</keyword>
<dbReference type="PANTHER" id="PTHR30386:SF28">
    <property type="entry name" value="EXPORTED PROTEIN"/>
    <property type="match status" value="1"/>
</dbReference>
<reference evidence="4 5" key="1">
    <citation type="submission" date="2020-08" db="EMBL/GenBank/DDBJ databases">
        <title>Genomic Encyclopedia of Type Strains, Phase IV (KMG-IV): sequencing the most valuable type-strain genomes for metagenomic binning, comparative biology and taxonomic classification.</title>
        <authorList>
            <person name="Goeker M."/>
        </authorList>
    </citation>
    <scope>NUCLEOTIDE SEQUENCE [LARGE SCALE GENOMIC DNA]</scope>
    <source>
        <strain evidence="4 5">DSM 19371</strain>
    </source>
</reference>
<accession>A0A7W6LPE5</accession>
<feature type="transmembrane region" description="Helical" evidence="2">
    <location>
        <begin position="27"/>
        <end position="49"/>
    </location>
</feature>
<dbReference type="Gene3D" id="2.40.50.100">
    <property type="match status" value="1"/>
</dbReference>
<dbReference type="AlphaFoldDB" id="A0A7W6LPE5"/>
<keyword evidence="2" id="KW-1133">Transmembrane helix</keyword>
<dbReference type="InterPro" id="IPR058982">
    <property type="entry name" value="Beta-barrel_AprE"/>
</dbReference>
<evidence type="ECO:0000259" key="3">
    <source>
        <dbReference type="Pfam" id="PF26002"/>
    </source>
</evidence>
<proteinExistence type="predicted"/>
<comment type="caution">
    <text evidence="4">The sequence shown here is derived from an EMBL/GenBank/DDBJ whole genome shotgun (WGS) entry which is preliminary data.</text>
</comment>
<keyword evidence="1" id="KW-0175">Coiled coil</keyword>
<evidence type="ECO:0000256" key="1">
    <source>
        <dbReference type="SAM" id="Coils"/>
    </source>
</evidence>
<feature type="coiled-coil region" evidence="1">
    <location>
        <begin position="132"/>
        <end position="159"/>
    </location>
</feature>
<organism evidence="4 5">
    <name type="scientific">Sphingobium scionense</name>
    <dbReference type="NCBI Taxonomy" id="1404341"/>
    <lineage>
        <taxon>Bacteria</taxon>
        <taxon>Pseudomonadati</taxon>
        <taxon>Pseudomonadota</taxon>
        <taxon>Alphaproteobacteria</taxon>
        <taxon>Sphingomonadales</taxon>
        <taxon>Sphingomonadaceae</taxon>
        <taxon>Sphingobium</taxon>
    </lineage>
</organism>
<keyword evidence="2" id="KW-0472">Membrane</keyword>
<evidence type="ECO:0000313" key="5">
    <source>
        <dbReference type="Proteomes" id="UP000590524"/>
    </source>
</evidence>
<protein>
    <submittedName>
        <fullName evidence="4">Membrane fusion protein</fullName>
    </submittedName>
</protein>
<dbReference type="PRINTS" id="PR01490">
    <property type="entry name" value="RTXTOXIND"/>
</dbReference>
<dbReference type="Gene3D" id="2.40.30.170">
    <property type="match status" value="1"/>
</dbReference>
<dbReference type="RefSeq" id="WP_188081859.1">
    <property type="nucleotide sequence ID" value="NZ_JACIEU010000006.1"/>
</dbReference>
<dbReference type="PANTHER" id="PTHR30386">
    <property type="entry name" value="MEMBRANE FUSION SUBUNIT OF EMRAB-TOLC MULTIDRUG EFFLUX PUMP"/>
    <property type="match status" value="1"/>
</dbReference>